<evidence type="ECO:0000256" key="1">
    <source>
        <dbReference type="SAM" id="MobiDB-lite"/>
    </source>
</evidence>
<evidence type="ECO:0008006" key="3">
    <source>
        <dbReference type="Google" id="ProtNLM"/>
    </source>
</evidence>
<gene>
    <name evidence="2" type="ORF">Tci_484217</name>
</gene>
<feature type="region of interest" description="Disordered" evidence="1">
    <location>
        <begin position="147"/>
        <end position="209"/>
    </location>
</feature>
<organism evidence="2">
    <name type="scientific">Tanacetum cinerariifolium</name>
    <name type="common">Dalmatian daisy</name>
    <name type="synonym">Chrysanthemum cinerariifolium</name>
    <dbReference type="NCBI Taxonomy" id="118510"/>
    <lineage>
        <taxon>Eukaryota</taxon>
        <taxon>Viridiplantae</taxon>
        <taxon>Streptophyta</taxon>
        <taxon>Embryophyta</taxon>
        <taxon>Tracheophyta</taxon>
        <taxon>Spermatophyta</taxon>
        <taxon>Magnoliopsida</taxon>
        <taxon>eudicotyledons</taxon>
        <taxon>Gunneridae</taxon>
        <taxon>Pentapetalae</taxon>
        <taxon>asterids</taxon>
        <taxon>campanulids</taxon>
        <taxon>Asterales</taxon>
        <taxon>Asteraceae</taxon>
        <taxon>Asteroideae</taxon>
        <taxon>Anthemideae</taxon>
        <taxon>Anthemidinae</taxon>
        <taxon>Tanacetum</taxon>
    </lineage>
</organism>
<sequence>MADENVPALAPTRSDDQILPFAAWMPIGKSNFKISDLVISNLFPKAKKDEVFGMLIPNELISNNIKNASYYNAYLEMVEKHNRRIAAKKKGKKKPITAKHSKPKPTIEKSSKPTPVPKPKASKEKPANWRSLRKWEKYLKLAKERVLSNSSMKKNHINPNLNRNPNIKERTVELDQGQARSDPGKNLESRPPPEQEFIEKDHAGPDPEM</sequence>
<protein>
    <recommendedName>
        <fullName evidence="3">Histone deacetylase 14</fullName>
    </recommendedName>
</protein>
<proteinExistence type="predicted"/>
<comment type="caution">
    <text evidence="2">The sequence shown here is derived from an EMBL/GenBank/DDBJ whole genome shotgun (WGS) entry which is preliminary data.</text>
</comment>
<dbReference type="AlphaFoldDB" id="A0A699I9T5"/>
<feature type="compositionally biased region" description="Basic residues" evidence="1">
    <location>
        <begin position="85"/>
        <end position="103"/>
    </location>
</feature>
<feature type="region of interest" description="Disordered" evidence="1">
    <location>
        <begin position="85"/>
        <end position="129"/>
    </location>
</feature>
<reference evidence="2" key="1">
    <citation type="journal article" date="2019" name="Sci. Rep.">
        <title>Draft genome of Tanacetum cinerariifolium, the natural source of mosquito coil.</title>
        <authorList>
            <person name="Yamashiro T."/>
            <person name="Shiraishi A."/>
            <person name="Satake H."/>
            <person name="Nakayama K."/>
        </authorList>
    </citation>
    <scope>NUCLEOTIDE SEQUENCE</scope>
</reference>
<feature type="compositionally biased region" description="Basic and acidic residues" evidence="1">
    <location>
        <begin position="182"/>
        <end position="209"/>
    </location>
</feature>
<name>A0A699I9T5_TANCI</name>
<dbReference type="EMBL" id="BKCJ010243124">
    <property type="protein sequence ID" value="GEZ12244.1"/>
    <property type="molecule type" value="Genomic_DNA"/>
</dbReference>
<accession>A0A699I9T5</accession>
<evidence type="ECO:0000313" key="2">
    <source>
        <dbReference type="EMBL" id="GEZ12244.1"/>
    </source>
</evidence>